<feature type="non-terminal residue" evidence="1">
    <location>
        <position position="1"/>
    </location>
</feature>
<keyword evidence="2" id="KW-1185">Reference proteome</keyword>
<dbReference type="Proteomes" id="UP000006514">
    <property type="component" value="Unassembled WGS sequence"/>
</dbReference>
<evidence type="ECO:0000313" key="2">
    <source>
        <dbReference type="Proteomes" id="UP000006514"/>
    </source>
</evidence>
<evidence type="ECO:0000313" key="1">
    <source>
        <dbReference type="EMBL" id="EJD33072.1"/>
    </source>
</evidence>
<dbReference type="InParanoid" id="J0D336"/>
<protein>
    <submittedName>
        <fullName evidence="1">Uncharacterized protein</fullName>
    </submittedName>
</protein>
<dbReference type="InterPro" id="IPR038765">
    <property type="entry name" value="Papain-like_cys_pep_sf"/>
</dbReference>
<reference evidence="2" key="1">
    <citation type="journal article" date="2012" name="Science">
        <title>The Paleozoic origin of enzymatic lignin decomposition reconstructed from 31 fungal genomes.</title>
        <authorList>
            <person name="Floudas D."/>
            <person name="Binder M."/>
            <person name="Riley R."/>
            <person name="Barry K."/>
            <person name="Blanchette R.A."/>
            <person name="Henrissat B."/>
            <person name="Martinez A.T."/>
            <person name="Otillar R."/>
            <person name="Spatafora J.W."/>
            <person name="Yadav J.S."/>
            <person name="Aerts A."/>
            <person name="Benoit I."/>
            <person name="Boyd A."/>
            <person name="Carlson A."/>
            <person name="Copeland A."/>
            <person name="Coutinho P.M."/>
            <person name="de Vries R.P."/>
            <person name="Ferreira P."/>
            <person name="Findley K."/>
            <person name="Foster B."/>
            <person name="Gaskell J."/>
            <person name="Glotzer D."/>
            <person name="Gorecki P."/>
            <person name="Heitman J."/>
            <person name="Hesse C."/>
            <person name="Hori C."/>
            <person name="Igarashi K."/>
            <person name="Jurgens J.A."/>
            <person name="Kallen N."/>
            <person name="Kersten P."/>
            <person name="Kohler A."/>
            <person name="Kuees U."/>
            <person name="Kumar T.K.A."/>
            <person name="Kuo A."/>
            <person name="LaButti K."/>
            <person name="Larrondo L.F."/>
            <person name="Lindquist E."/>
            <person name="Ling A."/>
            <person name="Lombard V."/>
            <person name="Lucas S."/>
            <person name="Lundell T."/>
            <person name="Martin R."/>
            <person name="McLaughlin D.J."/>
            <person name="Morgenstern I."/>
            <person name="Morin E."/>
            <person name="Murat C."/>
            <person name="Nagy L.G."/>
            <person name="Nolan M."/>
            <person name="Ohm R.A."/>
            <person name="Patyshakuliyeva A."/>
            <person name="Rokas A."/>
            <person name="Ruiz-Duenas F.J."/>
            <person name="Sabat G."/>
            <person name="Salamov A."/>
            <person name="Samejima M."/>
            <person name="Schmutz J."/>
            <person name="Slot J.C."/>
            <person name="St John F."/>
            <person name="Stenlid J."/>
            <person name="Sun H."/>
            <person name="Sun S."/>
            <person name="Syed K."/>
            <person name="Tsang A."/>
            <person name="Wiebenga A."/>
            <person name="Young D."/>
            <person name="Pisabarro A."/>
            <person name="Eastwood D.C."/>
            <person name="Martin F."/>
            <person name="Cullen D."/>
            <person name="Grigoriev I.V."/>
            <person name="Hibbett D.S."/>
        </authorList>
    </citation>
    <scope>NUCLEOTIDE SEQUENCE [LARGE SCALE GENOMIC DNA]</scope>
    <source>
        <strain evidence="2">TFB10046</strain>
    </source>
</reference>
<sequence>LLSFPPGDARHLDIRLHDIKSLEPGVLLNDTMLEFGLRFWFHDLRNSRPLIAGQMHIFSNFFFTKLTTSMCAFS</sequence>
<dbReference type="KEGG" id="adl:AURDEDRAFT_77234"/>
<dbReference type="Gene3D" id="3.30.310.130">
    <property type="entry name" value="Ubiquitin-related"/>
    <property type="match status" value="1"/>
</dbReference>
<dbReference type="EMBL" id="JH688455">
    <property type="protein sequence ID" value="EJD33072.1"/>
    <property type="molecule type" value="Genomic_DNA"/>
</dbReference>
<proteinExistence type="predicted"/>
<dbReference type="OrthoDB" id="442460at2759"/>
<organism evidence="1 2">
    <name type="scientific">Auricularia subglabra (strain TFB-10046 / SS5)</name>
    <name type="common">White-rot fungus</name>
    <name type="synonym">Auricularia delicata (strain TFB10046)</name>
    <dbReference type="NCBI Taxonomy" id="717982"/>
    <lineage>
        <taxon>Eukaryota</taxon>
        <taxon>Fungi</taxon>
        <taxon>Dikarya</taxon>
        <taxon>Basidiomycota</taxon>
        <taxon>Agaricomycotina</taxon>
        <taxon>Agaricomycetes</taxon>
        <taxon>Auriculariales</taxon>
        <taxon>Auriculariaceae</taxon>
        <taxon>Auricularia</taxon>
    </lineage>
</organism>
<name>J0D336_AURST</name>
<gene>
    <name evidence="1" type="ORF">AURDEDRAFT_77234</name>
</gene>
<dbReference type="Gene3D" id="1.10.418.20">
    <property type="match status" value="1"/>
</dbReference>
<dbReference type="SUPFAM" id="SSF54001">
    <property type="entry name" value="Cysteine proteinases"/>
    <property type="match status" value="1"/>
</dbReference>
<accession>J0D336</accession>
<dbReference type="AlphaFoldDB" id="J0D336"/>